<dbReference type="InterPro" id="IPR024078">
    <property type="entry name" value="LmbE-like_dom_sf"/>
</dbReference>
<proteinExistence type="predicted"/>
<dbReference type="RefSeq" id="WP_050061062.1">
    <property type="nucleotide sequence ID" value="NZ_JACHEK010000008.1"/>
</dbReference>
<dbReference type="PANTHER" id="PTHR12993">
    <property type="entry name" value="N-ACETYLGLUCOSAMINYL-PHOSPHATIDYLINOSITOL DE-N-ACETYLASE-RELATED"/>
    <property type="match status" value="1"/>
</dbReference>
<dbReference type="Pfam" id="PF02585">
    <property type="entry name" value="PIG-L"/>
    <property type="match status" value="1"/>
</dbReference>
<gene>
    <name evidence="1" type="ORF">HNQ77_004057</name>
</gene>
<dbReference type="GO" id="GO:0016811">
    <property type="term" value="F:hydrolase activity, acting on carbon-nitrogen (but not peptide) bonds, in linear amides"/>
    <property type="evidence" value="ECO:0007669"/>
    <property type="project" value="TreeGrafter"/>
</dbReference>
<keyword evidence="2" id="KW-1185">Reference proteome</keyword>
<accession>A0A841K0F8</accession>
<reference evidence="1 2" key="1">
    <citation type="submission" date="2020-08" db="EMBL/GenBank/DDBJ databases">
        <title>Genomic Encyclopedia of Type Strains, Phase IV (KMG-IV): sequencing the most valuable type-strain genomes for metagenomic binning, comparative biology and taxonomic classification.</title>
        <authorList>
            <person name="Goeker M."/>
        </authorList>
    </citation>
    <scope>NUCLEOTIDE SEQUENCE [LARGE SCALE GENOMIC DNA]</scope>
    <source>
        <strain evidence="1 2">DSM 103733</strain>
    </source>
</reference>
<dbReference type="InterPro" id="IPR003737">
    <property type="entry name" value="GlcNAc_PI_deacetylase-related"/>
</dbReference>
<dbReference type="Proteomes" id="UP000538666">
    <property type="component" value="Unassembled WGS sequence"/>
</dbReference>
<comment type="caution">
    <text evidence="1">The sequence shown here is derived from an EMBL/GenBank/DDBJ whole genome shotgun (WGS) entry which is preliminary data.</text>
</comment>
<evidence type="ECO:0000313" key="2">
    <source>
        <dbReference type="Proteomes" id="UP000538666"/>
    </source>
</evidence>
<evidence type="ECO:0000313" key="1">
    <source>
        <dbReference type="EMBL" id="MBB6146087.1"/>
    </source>
</evidence>
<protein>
    <submittedName>
        <fullName evidence="1">LmbE family N-acetylglucosaminyl deacetylase</fullName>
    </submittedName>
</protein>
<sequence>MPFRLLCITAHPDDESAGFGGALLMANRGGIETYLLCLTDGQAAHFRGETADAADLGLRRRAELAEACELLGITDYEVLHYPDGALLKQDIHEMTGTIVERIRRLRPQVILTFGGDGNVNLHRDHTVVCMAATAAFHWAARGIYFPEQLEQGLAPYAPQKLYYLSTQFISVRDQPELESLPTVPYSLTLELGELADKKNEAFARHSSQAGVLGRVQSFIDQHKMTERYLLVAAPGQIEVGSDDGLFAGVTPD</sequence>
<dbReference type="AlphaFoldDB" id="A0A841K0F8"/>
<dbReference type="OrthoDB" id="9815144at2"/>
<dbReference type="EMBL" id="JACHEK010000008">
    <property type="protein sequence ID" value="MBB6146087.1"/>
    <property type="molecule type" value="Genomic_DNA"/>
</dbReference>
<name>A0A841K0F8_9BACT</name>
<organism evidence="1 2">
    <name type="scientific">Silvibacterium bohemicum</name>
    <dbReference type="NCBI Taxonomy" id="1577686"/>
    <lineage>
        <taxon>Bacteria</taxon>
        <taxon>Pseudomonadati</taxon>
        <taxon>Acidobacteriota</taxon>
        <taxon>Terriglobia</taxon>
        <taxon>Terriglobales</taxon>
        <taxon>Acidobacteriaceae</taxon>
        <taxon>Silvibacterium</taxon>
    </lineage>
</organism>
<dbReference type="SUPFAM" id="SSF102588">
    <property type="entry name" value="LmbE-like"/>
    <property type="match status" value="1"/>
</dbReference>
<dbReference type="PANTHER" id="PTHR12993:SF11">
    <property type="entry name" value="N-ACETYLGLUCOSAMINYL-PHOSPHATIDYLINOSITOL DE-N-ACETYLASE"/>
    <property type="match status" value="1"/>
</dbReference>
<dbReference type="Gene3D" id="3.40.50.10320">
    <property type="entry name" value="LmbE-like"/>
    <property type="match status" value="1"/>
</dbReference>